<keyword evidence="2" id="KW-1185">Reference proteome</keyword>
<dbReference type="Proteomes" id="UP000805649">
    <property type="component" value="Unassembled WGS sequence"/>
</dbReference>
<sequence length="179" mass="20489">MSWPIFSTRQLEETLYPLARALAWSYCIDGNEEAAVEFLRAIWNESQPFTGRSFKITNASPRPPLRSPSYAFVGSLLQGLMDKAEKTSIQEQLEEMKSRQELQFWVGVQFNKEGALVVRKTVGSIRVYYPPRILLSQSGVKLLRAMPGGKARAKEPRRRHKQRGGTRATFVYRLRSLQP</sequence>
<reference evidence="1 2" key="1">
    <citation type="journal article" date="2020" name="Phytopathology">
        <title>Genome Sequence Resources of Colletotrichum truncatum, C. plurivorum, C. musicola, and C. sojae: Four Species Pathogenic to Soybean (Glycine max).</title>
        <authorList>
            <person name="Rogerio F."/>
            <person name="Boufleur T.R."/>
            <person name="Ciampi-Guillardi M."/>
            <person name="Sukno S.A."/>
            <person name="Thon M.R."/>
            <person name="Massola Junior N.S."/>
            <person name="Baroncelli R."/>
        </authorList>
    </citation>
    <scope>NUCLEOTIDE SEQUENCE [LARGE SCALE GENOMIC DNA]</scope>
    <source>
        <strain evidence="1 2">CMES1059</strain>
    </source>
</reference>
<dbReference type="EMBL" id="VUJX02000016">
    <property type="protein sequence ID" value="KAL0929591.1"/>
    <property type="molecule type" value="Genomic_DNA"/>
</dbReference>
<evidence type="ECO:0000313" key="2">
    <source>
        <dbReference type="Proteomes" id="UP000805649"/>
    </source>
</evidence>
<gene>
    <name evidence="1" type="ORF">CTRU02_215490</name>
</gene>
<proteinExistence type="predicted"/>
<name>A0ACC3YCK8_COLTU</name>
<organism evidence="1 2">
    <name type="scientific">Colletotrichum truncatum</name>
    <name type="common">Anthracnose fungus</name>
    <name type="synonym">Colletotrichum capsici</name>
    <dbReference type="NCBI Taxonomy" id="5467"/>
    <lineage>
        <taxon>Eukaryota</taxon>
        <taxon>Fungi</taxon>
        <taxon>Dikarya</taxon>
        <taxon>Ascomycota</taxon>
        <taxon>Pezizomycotina</taxon>
        <taxon>Sordariomycetes</taxon>
        <taxon>Hypocreomycetidae</taxon>
        <taxon>Glomerellales</taxon>
        <taxon>Glomerellaceae</taxon>
        <taxon>Colletotrichum</taxon>
        <taxon>Colletotrichum truncatum species complex</taxon>
    </lineage>
</organism>
<accession>A0ACC3YCK8</accession>
<evidence type="ECO:0000313" key="1">
    <source>
        <dbReference type="EMBL" id="KAL0929591.1"/>
    </source>
</evidence>
<protein>
    <submittedName>
        <fullName evidence="1">Uncharacterized protein</fullName>
    </submittedName>
</protein>
<comment type="caution">
    <text evidence="1">The sequence shown here is derived from an EMBL/GenBank/DDBJ whole genome shotgun (WGS) entry which is preliminary data.</text>
</comment>